<proteinExistence type="inferred from homology"/>
<dbReference type="RefSeq" id="WP_200501888.1">
    <property type="nucleotide sequence ID" value="NZ_JAEDAJ010000003.1"/>
</dbReference>
<dbReference type="Proteomes" id="UP000612352">
    <property type="component" value="Unassembled WGS sequence"/>
</dbReference>
<evidence type="ECO:0000259" key="10">
    <source>
        <dbReference type="Pfam" id="PF12821"/>
    </source>
</evidence>
<keyword evidence="12" id="KW-1185">Reference proteome</keyword>
<evidence type="ECO:0000256" key="1">
    <source>
        <dbReference type="ARBA" id="ARBA00004651"/>
    </source>
</evidence>
<evidence type="ECO:0000256" key="6">
    <source>
        <dbReference type="ARBA" id="ARBA00034125"/>
    </source>
</evidence>
<dbReference type="PANTHER" id="PTHR34390:SF2">
    <property type="entry name" value="SUCCINATE TRANSPORTER SUBUNIT YJJP-RELATED"/>
    <property type="match status" value="1"/>
</dbReference>
<feature type="transmembrane region" description="Helical" evidence="8">
    <location>
        <begin position="388"/>
        <end position="406"/>
    </location>
</feature>
<feature type="transmembrane region" description="Helical" evidence="8">
    <location>
        <begin position="172"/>
        <end position="193"/>
    </location>
</feature>
<feature type="transmembrane region" description="Helical" evidence="8">
    <location>
        <begin position="299"/>
        <end position="318"/>
    </location>
</feature>
<feature type="domain" description="Threonine/serine exporter-like N-terminal" evidence="9">
    <location>
        <begin position="13"/>
        <end position="252"/>
    </location>
</feature>
<feature type="transmembrane region" description="Helical" evidence="8">
    <location>
        <begin position="144"/>
        <end position="165"/>
    </location>
</feature>
<feature type="compositionally biased region" description="Basic and acidic residues" evidence="7">
    <location>
        <begin position="496"/>
        <end position="508"/>
    </location>
</feature>
<dbReference type="Pfam" id="PF06738">
    <property type="entry name" value="ThrE"/>
    <property type="match status" value="1"/>
</dbReference>
<sequence>MPTDIVRLHSVFDLAMRVGEGLLTNGAAASEVTATVLRIISSSGLRDVVVEVTFNQVSLSYLPDDYSTPFTRIRATGSRVQDFARLSAFEEVTEHYILGTVSLEEALVQVRSIPQQRPHYPRWLAFLGFAVMGGAAAFSFGGTILVVLTATLASGALVALTEVMAARQIPMFFGQAAGGLIGVVVAVVLHALAPAQNSAIVVVACIIVLLAGLASIGSMQDAITGWYVTASARILETLMLTVGIVVGVRAGLLGAELLGLHISVEPTAPVTLASLVAAAVSGAVMGLGFAVGTFTPARVLGWMAMVSSVSAVVVYLLTEFVFDRVWASACAAFAVGVLAVLVARRVRAPALALMMGGIIPLVPGSRIYRGLLALSEDIGRGGAELFSAAEIAVGIAAGAVLGQLLATRVLSRRGAAGWAFTPVVATPFQTPRRRRLTLPRRRRRDAGRIEPSTMTGEMSALPPSVLHDLQQELDLDAPAGAVGGPDGHGGSGTTDGARRSDAPTQEDR</sequence>
<dbReference type="InterPro" id="IPR010619">
    <property type="entry name" value="ThrE-like_N"/>
</dbReference>
<comment type="similarity">
    <text evidence="6">Belongs to the ThrE exporter (TC 2.A.79) family.</text>
</comment>
<feature type="transmembrane region" description="Helical" evidence="8">
    <location>
        <begin position="199"/>
        <end position="217"/>
    </location>
</feature>
<reference evidence="11 12" key="1">
    <citation type="submission" date="2020-12" db="EMBL/GenBank/DDBJ databases">
        <title>Brachybacterium sp. MASK1Z-5, whole genome shotgun sequence.</title>
        <authorList>
            <person name="Tuo L."/>
        </authorList>
    </citation>
    <scope>NUCLEOTIDE SEQUENCE [LARGE SCALE GENOMIC DNA]</scope>
    <source>
        <strain evidence="11 12">MASK1Z-5</strain>
    </source>
</reference>
<feature type="transmembrane region" description="Helical" evidence="8">
    <location>
        <begin position="270"/>
        <end position="292"/>
    </location>
</feature>
<feature type="transmembrane region" description="Helical" evidence="8">
    <location>
        <begin position="238"/>
        <end position="264"/>
    </location>
</feature>
<dbReference type="EMBL" id="JAEDAJ010000003">
    <property type="protein sequence ID" value="MBK0331256.1"/>
    <property type="molecule type" value="Genomic_DNA"/>
</dbReference>
<keyword evidence="5 8" id="KW-0472">Membrane</keyword>
<gene>
    <name evidence="11" type="ORF">I8D64_07555</name>
</gene>
<evidence type="ECO:0000313" key="11">
    <source>
        <dbReference type="EMBL" id="MBK0331256.1"/>
    </source>
</evidence>
<evidence type="ECO:0000256" key="2">
    <source>
        <dbReference type="ARBA" id="ARBA00022475"/>
    </source>
</evidence>
<comment type="caution">
    <text evidence="11">The sequence shown here is derived from an EMBL/GenBank/DDBJ whole genome shotgun (WGS) entry which is preliminary data.</text>
</comment>
<evidence type="ECO:0000256" key="3">
    <source>
        <dbReference type="ARBA" id="ARBA00022692"/>
    </source>
</evidence>
<organism evidence="11 12">
    <name type="scientific">Brachybacterium halotolerans</name>
    <dbReference type="NCBI Taxonomy" id="2795215"/>
    <lineage>
        <taxon>Bacteria</taxon>
        <taxon>Bacillati</taxon>
        <taxon>Actinomycetota</taxon>
        <taxon>Actinomycetes</taxon>
        <taxon>Micrococcales</taxon>
        <taxon>Dermabacteraceae</taxon>
        <taxon>Brachybacterium</taxon>
    </lineage>
</organism>
<dbReference type="InterPro" id="IPR050539">
    <property type="entry name" value="ThrE_Dicarb/AminoAcid_Exp"/>
</dbReference>
<keyword evidence="2" id="KW-1003">Cell membrane</keyword>
<comment type="subcellular location">
    <subcellularLocation>
        <location evidence="1">Cell membrane</location>
        <topology evidence="1">Multi-pass membrane protein</topology>
    </subcellularLocation>
</comment>
<dbReference type="InterPro" id="IPR024528">
    <property type="entry name" value="ThrE_2"/>
</dbReference>
<evidence type="ECO:0000256" key="4">
    <source>
        <dbReference type="ARBA" id="ARBA00022989"/>
    </source>
</evidence>
<accession>A0ABS1B9F1</accession>
<dbReference type="Pfam" id="PF12821">
    <property type="entry name" value="ThrE_2"/>
    <property type="match status" value="1"/>
</dbReference>
<evidence type="ECO:0000313" key="12">
    <source>
        <dbReference type="Proteomes" id="UP000612352"/>
    </source>
</evidence>
<evidence type="ECO:0000256" key="7">
    <source>
        <dbReference type="SAM" id="MobiDB-lite"/>
    </source>
</evidence>
<feature type="transmembrane region" description="Helical" evidence="8">
    <location>
        <begin position="324"/>
        <end position="343"/>
    </location>
</feature>
<keyword evidence="4 8" id="KW-1133">Transmembrane helix</keyword>
<feature type="transmembrane region" description="Helical" evidence="8">
    <location>
        <begin position="350"/>
        <end position="368"/>
    </location>
</feature>
<keyword evidence="3 8" id="KW-0812">Transmembrane</keyword>
<protein>
    <submittedName>
        <fullName evidence="11">Threonine/serine exporter family protein</fullName>
    </submittedName>
</protein>
<evidence type="ECO:0000256" key="5">
    <source>
        <dbReference type="ARBA" id="ARBA00023136"/>
    </source>
</evidence>
<feature type="domain" description="Threonine/Serine exporter ThrE" evidence="10">
    <location>
        <begin position="283"/>
        <end position="403"/>
    </location>
</feature>
<dbReference type="PANTHER" id="PTHR34390">
    <property type="entry name" value="UPF0442 PROTEIN YJJB-RELATED"/>
    <property type="match status" value="1"/>
</dbReference>
<feature type="region of interest" description="Disordered" evidence="7">
    <location>
        <begin position="431"/>
        <end position="508"/>
    </location>
</feature>
<feature type="compositionally biased region" description="Gly residues" evidence="7">
    <location>
        <begin position="481"/>
        <end position="493"/>
    </location>
</feature>
<name>A0ABS1B9F1_9MICO</name>
<evidence type="ECO:0000256" key="8">
    <source>
        <dbReference type="SAM" id="Phobius"/>
    </source>
</evidence>
<feature type="compositionally biased region" description="Basic residues" evidence="7">
    <location>
        <begin position="431"/>
        <end position="445"/>
    </location>
</feature>
<evidence type="ECO:0000259" key="9">
    <source>
        <dbReference type="Pfam" id="PF06738"/>
    </source>
</evidence>